<dbReference type="EMBL" id="FJUY01000002">
    <property type="protein sequence ID" value="CZT15840.1"/>
    <property type="molecule type" value="Genomic_DNA"/>
</dbReference>
<evidence type="ECO:0000313" key="2">
    <source>
        <dbReference type="EMBL" id="CZT15840.1"/>
    </source>
</evidence>
<evidence type="ECO:0000256" key="1">
    <source>
        <dbReference type="SAM" id="MobiDB-lite"/>
    </source>
</evidence>
<name>A0A2D3USX9_9PEZI</name>
<organism evidence="2 3">
    <name type="scientific">Ramularia collo-cygni</name>
    <dbReference type="NCBI Taxonomy" id="112498"/>
    <lineage>
        <taxon>Eukaryota</taxon>
        <taxon>Fungi</taxon>
        <taxon>Dikarya</taxon>
        <taxon>Ascomycota</taxon>
        <taxon>Pezizomycotina</taxon>
        <taxon>Dothideomycetes</taxon>
        <taxon>Dothideomycetidae</taxon>
        <taxon>Mycosphaerellales</taxon>
        <taxon>Mycosphaerellaceae</taxon>
        <taxon>Ramularia</taxon>
    </lineage>
</organism>
<dbReference type="Proteomes" id="UP000225277">
    <property type="component" value="Unassembled WGS sequence"/>
</dbReference>
<dbReference type="AlphaFoldDB" id="A0A2D3USX9"/>
<protein>
    <submittedName>
        <fullName evidence="2">Uncharacterized protein</fullName>
    </submittedName>
</protein>
<sequence length="360" mass="40718">MSAKVSSRSRQSSDATVRSHWSRPSTKRQTTSKTTEEEDVDGKPAGEEGRKRRTKHRKTSLSDSRRLHKTRTRSQSSKTDSQKSRKSHQSKSSSRSAEKHGRRTNAEEHVHIIEAKSSKARSRSPSPKPSSRRRRSSPAALEVEVTPDDSISQVGLKPRSSRPETKRRSTHSKLARITEDDDDAPGYATPPRPAKKHSIFDTLFGRRRKDDDVTGEERARSDRSQRESRRSMSYMDDIDARARHRRDEEDLTTRMRLADLNDHNKDFLARKHADVETWGLGNAAGHFMNDDFVRQNASRLAMSSFGDAKMGRRGERASGRRAQPKVVREVDDSGLAPNFLGDQSVVGFGAFAPRTSRHPR</sequence>
<evidence type="ECO:0000313" key="3">
    <source>
        <dbReference type="Proteomes" id="UP000225277"/>
    </source>
</evidence>
<feature type="compositionally biased region" description="Basic and acidic residues" evidence="1">
    <location>
        <begin position="208"/>
        <end position="230"/>
    </location>
</feature>
<feature type="compositionally biased region" description="Basic and acidic residues" evidence="1">
    <location>
        <begin position="96"/>
        <end position="117"/>
    </location>
</feature>
<dbReference type="OrthoDB" id="9977870at2759"/>
<feature type="compositionally biased region" description="Basic and acidic residues" evidence="1">
    <location>
        <begin position="41"/>
        <end position="50"/>
    </location>
</feature>
<dbReference type="STRING" id="112498.A0A2D3USX9"/>
<feature type="compositionally biased region" description="Polar residues" evidence="1">
    <location>
        <begin position="22"/>
        <end position="33"/>
    </location>
</feature>
<dbReference type="RefSeq" id="XP_023622735.1">
    <property type="nucleotide sequence ID" value="XM_023766967.1"/>
</dbReference>
<feature type="compositionally biased region" description="Low complexity" evidence="1">
    <location>
        <begin position="1"/>
        <end position="13"/>
    </location>
</feature>
<reference evidence="2 3" key="1">
    <citation type="submission" date="2016-03" db="EMBL/GenBank/DDBJ databases">
        <authorList>
            <person name="Ploux O."/>
        </authorList>
    </citation>
    <scope>NUCLEOTIDE SEQUENCE [LARGE SCALE GENOMIC DNA]</scope>
    <source>
        <strain evidence="2 3">URUG2</strain>
    </source>
</reference>
<feature type="region of interest" description="Disordered" evidence="1">
    <location>
        <begin position="1"/>
        <end position="236"/>
    </location>
</feature>
<dbReference type="GeneID" id="35596911"/>
<accession>A0A2D3USX9</accession>
<keyword evidence="3" id="KW-1185">Reference proteome</keyword>
<proteinExistence type="predicted"/>
<gene>
    <name evidence="2" type="ORF">RCC_01676</name>
</gene>